<gene>
    <name evidence="2" type="ORF">BCR34DRAFT_668646</name>
</gene>
<reference evidence="2 3" key="1">
    <citation type="submission" date="2016-07" db="EMBL/GenBank/DDBJ databases">
        <title>Pervasive Adenine N6-methylation of Active Genes in Fungi.</title>
        <authorList>
            <consortium name="DOE Joint Genome Institute"/>
            <person name="Mondo S.J."/>
            <person name="Dannebaum R.O."/>
            <person name="Kuo R.C."/>
            <person name="Labutti K."/>
            <person name="Haridas S."/>
            <person name="Kuo A."/>
            <person name="Salamov A."/>
            <person name="Ahrendt S.R."/>
            <person name="Lipzen A."/>
            <person name="Sullivan W."/>
            <person name="Andreopoulos W.B."/>
            <person name="Clum A."/>
            <person name="Lindquist E."/>
            <person name="Daum C."/>
            <person name="Ramamoorthy G.K."/>
            <person name="Gryganskyi A."/>
            <person name="Culley D."/>
            <person name="Magnuson J.K."/>
            <person name="James T.Y."/>
            <person name="O'Malley M.A."/>
            <person name="Stajich J.E."/>
            <person name="Spatafora J.W."/>
            <person name="Visel A."/>
            <person name="Grigoriev I.V."/>
        </authorList>
    </citation>
    <scope>NUCLEOTIDE SEQUENCE [LARGE SCALE GENOMIC DNA]</scope>
    <source>
        <strain evidence="2 3">CBS 115471</strain>
    </source>
</reference>
<dbReference type="AlphaFoldDB" id="A0A1Y1YL54"/>
<keyword evidence="3" id="KW-1185">Reference proteome</keyword>
<accession>A0A1Y1YL54</accession>
<name>A0A1Y1YL54_9PLEO</name>
<evidence type="ECO:0000313" key="2">
    <source>
        <dbReference type="EMBL" id="ORX98728.1"/>
    </source>
</evidence>
<protein>
    <submittedName>
        <fullName evidence="2">Uncharacterized protein</fullName>
    </submittedName>
</protein>
<evidence type="ECO:0000256" key="1">
    <source>
        <dbReference type="SAM" id="MobiDB-lite"/>
    </source>
</evidence>
<sequence length="161" mass="18241">MTLNAQLDNFPAIPASGPADEKWDDRNPNGHPVFSALLDHVVWGLPPSLYIHVVGFIIGGTSRPNTRYHVIYLDPNIGTITWRPEITVRLPDYHREEGWIKSFNMPAARQTILATNLQDKWSNVQLSWPWALPRTMFLRCVVSGGFASALEQRTHGFCMKC</sequence>
<comment type="caution">
    <text evidence="2">The sequence shown here is derived from an EMBL/GenBank/DDBJ whole genome shotgun (WGS) entry which is preliminary data.</text>
</comment>
<evidence type="ECO:0000313" key="3">
    <source>
        <dbReference type="Proteomes" id="UP000193144"/>
    </source>
</evidence>
<organism evidence="2 3">
    <name type="scientific">Clohesyomyces aquaticus</name>
    <dbReference type="NCBI Taxonomy" id="1231657"/>
    <lineage>
        <taxon>Eukaryota</taxon>
        <taxon>Fungi</taxon>
        <taxon>Dikarya</taxon>
        <taxon>Ascomycota</taxon>
        <taxon>Pezizomycotina</taxon>
        <taxon>Dothideomycetes</taxon>
        <taxon>Pleosporomycetidae</taxon>
        <taxon>Pleosporales</taxon>
        <taxon>Lindgomycetaceae</taxon>
        <taxon>Clohesyomyces</taxon>
    </lineage>
</organism>
<proteinExistence type="predicted"/>
<feature type="region of interest" description="Disordered" evidence="1">
    <location>
        <begin position="1"/>
        <end position="26"/>
    </location>
</feature>
<dbReference type="Proteomes" id="UP000193144">
    <property type="component" value="Unassembled WGS sequence"/>
</dbReference>
<dbReference type="EMBL" id="MCFA01000210">
    <property type="protein sequence ID" value="ORX98728.1"/>
    <property type="molecule type" value="Genomic_DNA"/>
</dbReference>